<name>A0A8B2Z521_9LACO</name>
<dbReference type="Proteomes" id="UP000260790">
    <property type="component" value="Unassembled WGS sequence"/>
</dbReference>
<proteinExistence type="predicted"/>
<evidence type="ECO:0000313" key="1">
    <source>
        <dbReference type="EMBL" id="RGK43943.1"/>
    </source>
</evidence>
<dbReference type="AlphaFoldDB" id="A0A8B2Z521"/>
<organism evidence="1 2">
    <name type="scientific">Ligilactobacillus ruminis</name>
    <dbReference type="NCBI Taxonomy" id="1623"/>
    <lineage>
        <taxon>Bacteria</taxon>
        <taxon>Bacillati</taxon>
        <taxon>Bacillota</taxon>
        <taxon>Bacilli</taxon>
        <taxon>Lactobacillales</taxon>
        <taxon>Lactobacillaceae</taxon>
        <taxon>Ligilactobacillus</taxon>
    </lineage>
</organism>
<dbReference type="InterPro" id="IPR010144">
    <property type="entry name" value="CRISPR-assoc_prot_Csd1-typ"/>
</dbReference>
<protein>
    <submittedName>
        <fullName evidence="1">Type I-C CRISPR-associated protein Cas8c/Csd1</fullName>
    </submittedName>
</protein>
<gene>
    <name evidence="1" type="primary">cas8c</name>
    <name evidence="1" type="ORF">DXD09_11020</name>
</gene>
<comment type="caution">
    <text evidence="1">The sequence shown here is derived from an EMBL/GenBank/DDBJ whole genome shotgun (WGS) entry which is preliminary data.</text>
</comment>
<dbReference type="EMBL" id="QSQR01000015">
    <property type="protein sequence ID" value="RGK43943.1"/>
    <property type="molecule type" value="Genomic_DNA"/>
</dbReference>
<evidence type="ECO:0000313" key="2">
    <source>
        <dbReference type="Proteomes" id="UP000260790"/>
    </source>
</evidence>
<dbReference type="Pfam" id="PF09709">
    <property type="entry name" value="Cas_Csd1"/>
    <property type="match status" value="1"/>
</dbReference>
<sequence length="629" mass="73469">MNWEKELLDLYDANQDIVGKVDAEGTVLLPLFHTTVKAQVEVKIDKDGNFIGANKVLKDDDVTIIPITFESGSRTTNNMPHPLCDSLQYVSGDYSKYCVDEESDKFKPYFKAYIEKLEKWAESEYTNEMVNSIYKYLKKGMLIHDLINNNIIDTTKEGKIDYDKKINGIKQNKLFVRFIVEDDGILYRCWLDNDTHKSFIRYYRSTLTEQKLDYLTGSMEGITYSHPKKLRNEGDKAKLISSNDNTNYTYLGRFNNKEEAFSIGGETSYKIHNALNWIIRKQGKSFDSFTIVTWESSQQKMPNWDDDAEDIVSTCDEFYIDCSDGETEKEYDSNYLTAKRFNDALNGYGKSISNTSKMILISLDAATQGRVALTEYKSLESSKYLENIYKWHMEGGWRHKKYKNGKIIEYVGMPSVKDIAKILYGTEENGKMIIRKNSEKLYANVIKRLIPCIWDGRRVPYDMVQKSIIKASMPLSYDSHFNWEETVSLACSFVKKYRLERCKEEWNMSLDKECKDRSYLYGRLLAIADRIEYSTYDKEKDKKRVTNAKRYMNAFSQRPYTTWRVIEESIQPYLAKSDPGIRIYYSKLLDEVQNLFTLDTFKDNKKLDGLYLLGYHSQAFEMNNKKSEK</sequence>
<accession>A0A8B2Z521</accession>
<dbReference type="RefSeq" id="WP_117644168.1">
    <property type="nucleotide sequence ID" value="NZ_QSQR01000015.1"/>
</dbReference>
<dbReference type="NCBIfam" id="TIGR01863">
    <property type="entry name" value="cas_Csd1"/>
    <property type="match status" value="1"/>
</dbReference>
<reference evidence="1 2" key="1">
    <citation type="submission" date="2018-08" db="EMBL/GenBank/DDBJ databases">
        <title>A genome reference for cultivated species of the human gut microbiota.</title>
        <authorList>
            <person name="Zou Y."/>
            <person name="Xue W."/>
            <person name="Luo G."/>
        </authorList>
    </citation>
    <scope>NUCLEOTIDE SEQUENCE [LARGE SCALE GENOMIC DNA]</scope>
    <source>
        <strain evidence="1 2">TF10-9AT</strain>
    </source>
</reference>